<keyword evidence="2" id="KW-0812">Transmembrane</keyword>
<dbReference type="RefSeq" id="WP_179664113.1">
    <property type="nucleotide sequence ID" value="NZ_JACCBG010000001.1"/>
</dbReference>
<evidence type="ECO:0000313" key="4">
    <source>
        <dbReference type="Proteomes" id="UP000535511"/>
    </source>
</evidence>
<protein>
    <submittedName>
        <fullName evidence="3">Putative membrane protein</fullName>
    </submittedName>
</protein>
<dbReference type="InterPro" id="IPR018723">
    <property type="entry name" value="DUF2254_membrane"/>
</dbReference>
<keyword evidence="4" id="KW-1185">Reference proteome</keyword>
<dbReference type="EMBL" id="JACCBG010000001">
    <property type="protein sequence ID" value="NYD42480.1"/>
    <property type="molecule type" value="Genomic_DNA"/>
</dbReference>
<comment type="caution">
    <text evidence="3">The sequence shown here is derived from an EMBL/GenBank/DDBJ whole genome shotgun (WGS) entry which is preliminary data.</text>
</comment>
<evidence type="ECO:0000256" key="1">
    <source>
        <dbReference type="SAM" id="MobiDB-lite"/>
    </source>
</evidence>
<dbReference type="Pfam" id="PF10011">
    <property type="entry name" value="DUF2254"/>
    <property type="match status" value="1"/>
</dbReference>
<name>A0A7Y9E7B2_9ACTN</name>
<feature type="compositionally biased region" description="Basic and acidic residues" evidence="1">
    <location>
        <begin position="409"/>
        <end position="422"/>
    </location>
</feature>
<organism evidence="3 4">
    <name type="scientific">Nocardioides panaciterrulae</name>
    <dbReference type="NCBI Taxonomy" id="661492"/>
    <lineage>
        <taxon>Bacteria</taxon>
        <taxon>Bacillati</taxon>
        <taxon>Actinomycetota</taxon>
        <taxon>Actinomycetes</taxon>
        <taxon>Propionibacteriales</taxon>
        <taxon>Nocardioidaceae</taxon>
        <taxon>Nocardioides</taxon>
    </lineage>
</organism>
<dbReference type="Proteomes" id="UP000535511">
    <property type="component" value="Unassembled WGS sequence"/>
</dbReference>
<reference evidence="3 4" key="1">
    <citation type="submission" date="2020-07" db="EMBL/GenBank/DDBJ databases">
        <title>Sequencing the genomes of 1000 actinobacteria strains.</title>
        <authorList>
            <person name="Klenk H.-P."/>
        </authorList>
    </citation>
    <scope>NUCLEOTIDE SEQUENCE [LARGE SCALE GENOMIC DNA]</scope>
    <source>
        <strain evidence="3 4">DSM 21350</strain>
    </source>
</reference>
<evidence type="ECO:0000256" key="2">
    <source>
        <dbReference type="SAM" id="Phobius"/>
    </source>
</evidence>
<feature type="transmembrane region" description="Helical" evidence="2">
    <location>
        <begin position="56"/>
        <end position="80"/>
    </location>
</feature>
<feature type="transmembrane region" description="Helical" evidence="2">
    <location>
        <begin position="100"/>
        <end position="119"/>
    </location>
</feature>
<gene>
    <name evidence="3" type="ORF">BJZ21_002563</name>
</gene>
<proteinExistence type="predicted"/>
<accession>A0A7Y9E7B2</accession>
<keyword evidence="2" id="KW-0472">Membrane</keyword>
<feature type="transmembrane region" description="Helical" evidence="2">
    <location>
        <begin position="131"/>
        <end position="156"/>
    </location>
</feature>
<feature type="region of interest" description="Disordered" evidence="1">
    <location>
        <begin position="400"/>
        <end position="422"/>
    </location>
</feature>
<sequence>MRVRQALSRLGAAFWTIPAVGAVLGVVFGWLAPRIDLRLGGHDGLLFGGGPDSAQAILQTVATSVLTFAGLTFSITVVALQLASSQFSPRVLGPLLRDRWTGSALATFVGTFAYCLMVLREVQSETAEREAFVPGLAVGLALVLALTAISALVGFIQHIAQSLRVVTIIDRTFRDTAAALDAWYGGDQERAGALVEGPRRMVTARRDGVLAWYDRDALVRLAAEQDLSIEVLVPAGSWVVAGRPLLMVHGRTDEDVDADAALGLGHERQVARDPAYGFRLLVDIAERALSPGVNDPTTAVQCLDRIHSLLARLAREDLAVGDTVLDGVVRLRLAVPTWEDYLGLACDEIRHWGMGYLRVHRRLETMLHDLERHVPVEREQAVREQLAALRQVRTEEVHSSWELASTHGDPAEVHELRGPQAR</sequence>
<keyword evidence="2" id="KW-1133">Transmembrane helix</keyword>
<feature type="transmembrane region" description="Helical" evidence="2">
    <location>
        <begin position="12"/>
        <end position="32"/>
    </location>
</feature>
<evidence type="ECO:0000313" key="3">
    <source>
        <dbReference type="EMBL" id="NYD42480.1"/>
    </source>
</evidence>
<dbReference type="AlphaFoldDB" id="A0A7Y9E7B2"/>